<protein>
    <recommendedName>
        <fullName evidence="1">Bacterial HORMA domain-containing protein</fullName>
    </recommendedName>
</protein>
<gene>
    <name evidence="2" type="ORF">G5B46_02350</name>
</gene>
<accession>A0A6G4QSC0</accession>
<reference evidence="2" key="1">
    <citation type="submission" date="2020-02" db="EMBL/GenBank/DDBJ databases">
        <authorList>
            <person name="Gao J."/>
            <person name="Sun J."/>
        </authorList>
    </citation>
    <scope>NUCLEOTIDE SEQUENCE</scope>
    <source>
        <strain evidence="2">602-2</strain>
    </source>
</reference>
<evidence type="ECO:0000313" key="2">
    <source>
        <dbReference type="EMBL" id="NGM48441.1"/>
    </source>
</evidence>
<comment type="caution">
    <text evidence="2">The sequence shown here is derived from an EMBL/GenBank/DDBJ whole genome shotgun (WGS) entry which is preliminary data.</text>
</comment>
<evidence type="ECO:0000259" key="1">
    <source>
        <dbReference type="Pfam" id="PF18138"/>
    </source>
</evidence>
<name>A0A6G4QSC0_9CAUL</name>
<dbReference type="InterPro" id="IPR041162">
    <property type="entry name" value="Bact_HORMA_1"/>
</dbReference>
<sequence length="172" mass="18939">MSSSYSISESSTFTVTHARHMAAKVATDLKRMQRFYGKPTDERIGQFEAEVVELLKAGYLGTVSYGFKRNDQWIEPTLRYTAKDLLGASSGDDDPGKLRASANIEGATFHSYLTYSAAYHALTSAQQTAFEACLPFSRSNATEPSINGYLIDDRTYSSGGRALNRSSVRSYS</sequence>
<organism evidence="2">
    <name type="scientific">Caulobacter sp. 602-2</name>
    <dbReference type="NCBI Taxonomy" id="2710887"/>
    <lineage>
        <taxon>Bacteria</taxon>
        <taxon>Pseudomonadati</taxon>
        <taxon>Pseudomonadota</taxon>
        <taxon>Alphaproteobacteria</taxon>
        <taxon>Caulobacterales</taxon>
        <taxon>Caulobacteraceae</taxon>
        <taxon>Caulobacter</taxon>
    </lineage>
</organism>
<dbReference type="RefSeq" id="WP_165255715.1">
    <property type="nucleotide sequence ID" value="NZ_JAAKGT010000001.1"/>
</dbReference>
<dbReference type="Pfam" id="PF18138">
    <property type="entry name" value="bacHORMA_1"/>
    <property type="match status" value="1"/>
</dbReference>
<feature type="domain" description="Bacterial HORMA" evidence="1">
    <location>
        <begin position="4"/>
        <end position="169"/>
    </location>
</feature>
<proteinExistence type="predicted"/>
<dbReference type="EMBL" id="JAAKGT010000001">
    <property type="protein sequence ID" value="NGM48441.1"/>
    <property type="molecule type" value="Genomic_DNA"/>
</dbReference>
<dbReference type="AlphaFoldDB" id="A0A6G4QSC0"/>